<protein>
    <submittedName>
        <fullName evidence="2">Uncharacterized protein LOC105032223</fullName>
    </submittedName>
</protein>
<evidence type="ECO:0000313" key="1">
    <source>
        <dbReference type="Proteomes" id="UP000504607"/>
    </source>
</evidence>
<dbReference type="InParanoid" id="A0A6I9Q8C5"/>
<dbReference type="OrthoDB" id="738796at2759"/>
<name>A0A6I9Q8C5_ELAGV</name>
<proteinExistence type="predicted"/>
<dbReference type="PANTHER" id="PTHR33544:SF14">
    <property type="entry name" value="PROTEIN, PUTATIVE-RELATED"/>
    <property type="match status" value="1"/>
</dbReference>
<reference evidence="2" key="1">
    <citation type="submission" date="2025-08" db="UniProtKB">
        <authorList>
            <consortium name="RefSeq"/>
        </authorList>
    </citation>
    <scope>IDENTIFICATION</scope>
</reference>
<dbReference type="RefSeq" id="XP_010904910.1">
    <property type="nucleotide sequence ID" value="XM_010906608.3"/>
</dbReference>
<dbReference type="PANTHER" id="PTHR33544">
    <property type="entry name" value="DUF4005 DOMAIN-CONTAINING PROTEIN-RELATED"/>
    <property type="match status" value="1"/>
</dbReference>
<dbReference type="RefSeq" id="XP_073116366.1">
    <property type="nucleotide sequence ID" value="XM_073260265.1"/>
</dbReference>
<dbReference type="InterPro" id="IPR040344">
    <property type="entry name" value="At3g17950-like"/>
</dbReference>
<accession>A0A6I9Q8C5</accession>
<dbReference type="Proteomes" id="UP000504607">
    <property type="component" value="Unplaced"/>
</dbReference>
<dbReference type="KEGG" id="egu:105032223"/>
<organism evidence="1 2">
    <name type="scientific">Elaeis guineensis var. tenera</name>
    <name type="common">Oil palm</name>
    <dbReference type="NCBI Taxonomy" id="51953"/>
    <lineage>
        <taxon>Eukaryota</taxon>
        <taxon>Viridiplantae</taxon>
        <taxon>Streptophyta</taxon>
        <taxon>Embryophyta</taxon>
        <taxon>Tracheophyta</taxon>
        <taxon>Spermatophyta</taxon>
        <taxon>Magnoliopsida</taxon>
        <taxon>Liliopsida</taxon>
        <taxon>Arecaceae</taxon>
        <taxon>Arecoideae</taxon>
        <taxon>Cocoseae</taxon>
        <taxon>Elaeidinae</taxon>
        <taxon>Elaeis</taxon>
    </lineage>
</organism>
<dbReference type="RefSeq" id="XP_073116364.1">
    <property type="nucleotide sequence ID" value="XM_073260263.1"/>
</dbReference>
<gene>
    <name evidence="2" type="primary">LOC105032223</name>
</gene>
<sequence length="136" mass="14885">MAAEVNNTPGGWPLGLERLTIRLRAMETSSQAVVTTPDSLHMRSESFSSYLSSELDTESTISFFQDRSITLGSLIGIRPGDGNLRFARSILPEEMGSDPTRDLTPDSMEQHETMISCCVCVPLVSTILIGRTTSRC</sequence>
<evidence type="ECO:0000313" key="2">
    <source>
        <dbReference type="RefSeq" id="XP_010904910.1"/>
    </source>
</evidence>
<keyword evidence="1" id="KW-1185">Reference proteome</keyword>
<dbReference type="AlphaFoldDB" id="A0A6I9Q8C5"/>
<dbReference type="RefSeq" id="XP_073116365.1">
    <property type="nucleotide sequence ID" value="XM_073260264.1"/>
</dbReference>
<dbReference type="GeneID" id="105032223"/>